<evidence type="ECO:0000256" key="2">
    <source>
        <dbReference type="ARBA" id="ARBA00008348"/>
    </source>
</evidence>
<proteinExistence type="inferred from homology"/>
<feature type="compositionally biased region" description="Basic and acidic residues" evidence="7">
    <location>
        <begin position="380"/>
        <end position="389"/>
    </location>
</feature>
<dbReference type="InterPro" id="IPR020094">
    <property type="entry name" value="TruA/RsuA/RluB/E/F_N"/>
</dbReference>
<dbReference type="InterPro" id="IPR018496">
    <property type="entry name" value="PsdUridine_synth_RsuA/RluB_CS"/>
</dbReference>
<comment type="catalytic activity">
    <reaction evidence="1">
        <text>a uridine in RNA = a pseudouridine in RNA</text>
        <dbReference type="Rhea" id="RHEA:48348"/>
        <dbReference type="Rhea" id="RHEA-COMP:12068"/>
        <dbReference type="Rhea" id="RHEA-COMP:12069"/>
        <dbReference type="ChEBI" id="CHEBI:65314"/>
        <dbReference type="ChEBI" id="CHEBI:65315"/>
    </reaction>
</comment>
<dbReference type="InterPro" id="IPR042092">
    <property type="entry name" value="PsdUridine_s_RsuA/RluB/E/F_cat"/>
</dbReference>
<dbReference type="GO" id="GO:0000455">
    <property type="term" value="P:enzyme-directed rRNA pseudouridine synthesis"/>
    <property type="evidence" value="ECO:0007669"/>
    <property type="project" value="UniProtKB-ARBA"/>
</dbReference>
<dbReference type="AlphaFoldDB" id="A0A1G9S4I3"/>
<dbReference type="FunFam" id="3.10.290.10:FF:000003">
    <property type="entry name" value="Pseudouridine synthase"/>
    <property type="match status" value="1"/>
</dbReference>
<dbReference type="Gene3D" id="3.30.70.580">
    <property type="entry name" value="Pseudouridine synthase I, catalytic domain, N-terminal subdomain"/>
    <property type="match status" value="1"/>
</dbReference>
<dbReference type="Gene3D" id="3.10.290.10">
    <property type="entry name" value="RNA-binding S4 domain"/>
    <property type="match status" value="1"/>
</dbReference>
<dbReference type="SUPFAM" id="SSF55174">
    <property type="entry name" value="Alpha-L RNA-binding motif"/>
    <property type="match status" value="1"/>
</dbReference>
<keyword evidence="10" id="KW-1185">Reference proteome</keyword>
<feature type="region of interest" description="Disordered" evidence="7">
    <location>
        <begin position="256"/>
        <end position="389"/>
    </location>
</feature>
<dbReference type="EC" id="5.4.99.-" evidence="6"/>
<name>A0A1G9S4I3_9PROT</name>
<gene>
    <name evidence="9" type="ORF">SAMN04488568_108106</name>
</gene>
<dbReference type="InterPro" id="IPR050343">
    <property type="entry name" value="RsuA_PseudoU_synthase"/>
</dbReference>
<feature type="compositionally biased region" description="Low complexity" evidence="7">
    <location>
        <begin position="343"/>
        <end position="356"/>
    </location>
</feature>
<dbReference type="RefSeq" id="WP_233342392.1">
    <property type="nucleotide sequence ID" value="NZ_FNHG01000008.1"/>
</dbReference>
<dbReference type="InterPro" id="IPR006145">
    <property type="entry name" value="PsdUridine_synth_RsuA/RluA"/>
</dbReference>
<dbReference type="InterPro" id="IPR036986">
    <property type="entry name" value="S4_RNA-bd_sf"/>
</dbReference>
<dbReference type="PROSITE" id="PS50889">
    <property type="entry name" value="S4"/>
    <property type="match status" value="1"/>
</dbReference>
<dbReference type="STRING" id="144026.SAMN04488568_108106"/>
<comment type="similarity">
    <text evidence="2 6">Belongs to the pseudouridine synthase RsuA family.</text>
</comment>
<dbReference type="PANTHER" id="PTHR47683:SF3">
    <property type="entry name" value="RIBOSOMAL LARGE SUBUNIT PSEUDOURIDINE SYNTHASE B"/>
    <property type="match status" value="1"/>
</dbReference>
<accession>A0A1G9S4I3</accession>
<feature type="compositionally biased region" description="Polar residues" evidence="7">
    <location>
        <begin position="367"/>
        <end position="376"/>
    </location>
</feature>
<evidence type="ECO:0000256" key="1">
    <source>
        <dbReference type="ARBA" id="ARBA00000073"/>
    </source>
</evidence>
<dbReference type="Gene3D" id="3.30.70.1560">
    <property type="entry name" value="Alpha-L RNA-binding motif"/>
    <property type="match status" value="1"/>
</dbReference>
<keyword evidence="3 5" id="KW-0694">RNA-binding</keyword>
<dbReference type="SUPFAM" id="SSF55120">
    <property type="entry name" value="Pseudouridine synthase"/>
    <property type="match status" value="1"/>
</dbReference>
<dbReference type="PANTHER" id="PTHR47683">
    <property type="entry name" value="PSEUDOURIDINE SYNTHASE FAMILY PROTEIN-RELATED"/>
    <property type="match status" value="1"/>
</dbReference>
<evidence type="ECO:0000313" key="9">
    <source>
        <dbReference type="EMBL" id="SDM30386.1"/>
    </source>
</evidence>
<dbReference type="EMBL" id="FNHG01000008">
    <property type="protein sequence ID" value="SDM30386.1"/>
    <property type="molecule type" value="Genomic_DNA"/>
</dbReference>
<evidence type="ECO:0000256" key="6">
    <source>
        <dbReference type="RuleBase" id="RU003887"/>
    </source>
</evidence>
<dbReference type="InterPro" id="IPR000748">
    <property type="entry name" value="PsdUridine_synth_RsuA/RluB/E/F"/>
</dbReference>
<dbReference type="CDD" id="cd00165">
    <property type="entry name" value="S4"/>
    <property type="match status" value="1"/>
</dbReference>
<dbReference type="Proteomes" id="UP000199759">
    <property type="component" value="Unassembled WGS sequence"/>
</dbReference>
<feature type="domain" description="RNA-binding S4" evidence="8">
    <location>
        <begin position="9"/>
        <end position="70"/>
    </location>
</feature>
<evidence type="ECO:0000256" key="4">
    <source>
        <dbReference type="ARBA" id="ARBA00023235"/>
    </source>
</evidence>
<dbReference type="Pfam" id="PF00849">
    <property type="entry name" value="PseudoU_synth_2"/>
    <property type="match status" value="1"/>
</dbReference>
<evidence type="ECO:0000256" key="5">
    <source>
        <dbReference type="PROSITE-ProRule" id="PRU00182"/>
    </source>
</evidence>
<evidence type="ECO:0000256" key="3">
    <source>
        <dbReference type="ARBA" id="ARBA00022884"/>
    </source>
</evidence>
<protein>
    <recommendedName>
        <fullName evidence="6">Pseudouridine synthase</fullName>
        <ecNumber evidence="6">5.4.99.-</ecNumber>
    </recommendedName>
</protein>
<dbReference type="NCBIfam" id="TIGR00093">
    <property type="entry name" value="pseudouridine synthase"/>
    <property type="match status" value="1"/>
</dbReference>
<keyword evidence="4 6" id="KW-0413">Isomerase</keyword>
<dbReference type="PROSITE" id="PS01149">
    <property type="entry name" value="PSI_RSU"/>
    <property type="match status" value="1"/>
</dbReference>
<sequence>MTDAVQSGERIAKYLARAGVASRREIERMIEGGRVKVDGKTLDTPAFKVTGQEVIIVDGITVETPEATRLWLYHKPAGLVTTHSDPEGRETVFDKLPKEIGRVISIGRLDLTSEGLLLLTNDGALARALELPSTGWTRRYRARAFGTIDNAAIAKLQAGITVEGIKYGPMEVDVERETGSNIWLTIGIKEGKNREVRRALDAVGLRVNRLIRIAYGPFQLGTIDRGEVKSIGSRILKDQCGHLMEPGHVFEELAAASPRPAKRPAKRTMGGAGQPGFAKPVQYLEDSTTRGPRSRPDAKRADSKRPDTKRPDAKRGGPKRADPRGGAAETAEPKRGEGRKFAGKAPAGSSPGGKPKTGFQLAGKNRGATTRPTGNSGRPGADRKPRGRS</sequence>
<dbReference type="GO" id="GO:0003723">
    <property type="term" value="F:RNA binding"/>
    <property type="evidence" value="ECO:0007669"/>
    <property type="project" value="UniProtKB-KW"/>
</dbReference>
<evidence type="ECO:0000256" key="7">
    <source>
        <dbReference type="SAM" id="MobiDB-lite"/>
    </source>
</evidence>
<organism evidence="9 10">
    <name type="scientific">Maricaulis salignorans</name>
    <dbReference type="NCBI Taxonomy" id="144026"/>
    <lineage>
        <taxon>Bacteria</taxon>
        <taxon>Pseudomonadati</taxon>
        <taxon>Pseudomonadota</taxon>
        <taxon>Alphaproteobacteria</taxon>
        <taxon>Maricaulales</taxon>
        <taxon>Maricaulaceae</taxon>
        <taxon>Maricaulis</taxon>
    </lineage>
</organism>
<dbReference type="InterPro" id="IPR020103">
    <property type="entry name" value="PsdUridine_synth_cat_dom_sf"/>
</dbReference>
<reference evidence="9 10" key="1">
    <citation type="submission" date="2016-10" db="EMBL/GenBank/DDBJ databases">
        <authorList>
            <person name="de Groot N.N."/>
        </authorList>
    </citation>
    <scope>NUCLEOTIDE SEQUENCE [LARGE SCALE GENOMIC DNA]</scope>
    <source>
        <strain evidence="9 10">DSM 16077</strain>
    </source>
</reference>
<dbReference type="Pfam" id="PF01479">
    <property type="entry name" value="S4"/>
    <property type="match status" value="1"/>
</dbReference>
<evidence type="ECO:0000313" key="10">
    <source>
        <dbReference type="Proteomes" id="UP000199759"/>
    </source>
</evidence>
<feature type="compositionally biased region" description="Basic and acidic residues" evidence="7">
    <location>
        <begin position="294"/>
        <end position="323"/>
    </location>
</feature>
<dbReference type="GO" id="GO:0120159">
    <property type="term" value="F:rRNA pseudouridine synthase activity"/>
    <property type="evidence" value="ECO:0007669"/>
    <property type="project" value="UniProtKB-ARBA"/>
</dbReference>
<dbReference type="InterPro" id="IPR002942">
    <property type="entry name" value="S4_RNA-bd"/>
</dbReference>
<feature type="compositionally biased region" description="Basic and acidic residues" evidence="7">
    <location>
        <begin position="331"/>
        <end position="340"/>
    </location>
</feature>
<dbReference type="SMART" id="SM00363">
    <property type="entry name" value="S4"/>
    <property type="match status" value="1"/>
</dbReference>
<evidence type="ECO:0000259" key="8">
    <source>
        <dbReference type="SMART" id="SM00363"/>
    </source>
</evidence>